<evidence type="ECO:0000256" key="2">
    <source>
        <dbReference type="ARBA" id="ARBA00023002"/>
    </source>
</evidence>
<dbReference type="InterPro" id="IPR037396">
    <property type="entry name" value="FMN_HAD"/>
</dbReference>
<dbReference type="InterPro" id="IPR013785">
    <property type="entry name" value="Aldolase_TIM"/>
</dbReference>
<feature type="domain" description="FMN hydroxy acid dehydrogenase" evidence="4">
    <location>
        <begin position="101"/>
        <end position="456"/>
    </location>
</feature>
<evidence type="ECO:0000256" key="1">
    <source>
        <dbReference type="ARBA" id="ARBA00001917"/>
    </source>
</evidence>
<dbReference type="SUPFAM" id="SSF55856">
    <property type="entry name" value="Cytochrome b5-like heme/steroid binding domain"/>
    <property type="match status" value="1"/>
</dbReference>
<dbReference type="GO" id="GO:0016491">
    <property type="term" value="F:oxidoreductase activity"/>
    <property type="evidence" value="ECO:0007669"/>
    <property type="project" value="UniProtKB-KW"/>
</dbReference>
<feature type="domain" description="Cytochrome b5 heme-binding" evidence="3">
    <location>
        <begin position="3"/>
        <end position="80"/>
    </location>
</feature>
<dbReference type="STRING" id="426428.A0A0D2XFV3"/>
<comment type="cofactor">
    <cofactor evidence="1">
        <name>FMN</name>
        <dbReference type="ChEBI" id="CHEBI:58210"/>
    </cofactor>
</comment>
<accession>A0A0D2XFV3</accession>
<evidence type="ECO:0000313" key="5">
    <source>
        <dbReference type="EnsemblFungi" id="FOXG_02792P0"/>
    </source>
</evidence>
<dbReference type="PROSITE" id="PS51349">
    <property type="entry name" value="FMN_HYDROXY_ACID_DH_2"/>
    <property type="match status" value="1"/>
</dbReference>
<dbReference type="Gene3D" id="3.10.120.10">
    <property type="entry name" value="Cytochrome b5-like heme/steroid binding domain"/>
    <property type="match status" value="1"/>
</dbReference>
<dbReference type="AlphaFoldDB" id="A0A0D2XFV3"/>
<dbReference type="Pfam" id="PF00173">
    <property type="entry name" value="Cyt-b5"/>
    <property type="match status" value="1"/>
</dbReference>
<dbReference type="Gene3D" id="3.20.20.70">
    <property type="entry name" value="Aldolase class I"/>
    <property type="match status" value="1"/>
</dbReference>
<dbReference type="Pfam" id="PF01070">
    <property type="entry name" value="FMN_dh"/>
    <property type="match status" value="1"/>
</dbReference>
<dbReference type="EnsemblFungi" id="FOXG_02792T0">
    <property type="protein sequence ID" value="FOXG_02792P0"/>
    <property type="gene ID" value="FOXG_02792"/>
</dbReference>
<name>A0A0D2XFV3_FUSOF</name>
<evidence type="ECO:0008006" key="7">
    <source>
        <dbReference type="Google" id="ProtNLM"/>
    </source>
</evidence>
<evidence type="ECO:0000259" key="4">
    <source>
        <dbReference type="PROSITE" id="PS51349"/>
    </source>
</evidence>
<protein>
    <recommendedName>
        <fullName evidence="7">Cytochrome b2</fullName>
    </recommendedName>
</protein>
<dbReference type="InterPro" id="IPR001199">
    <property type="entry name" value="Cyt_B5-like_heme/steroid-bd"/>
</dbReference>
<organism evidence="5 6">
    <name type="scientific">Fusarium oxysporum (strain Fo5176)</name>
    <name type="common">Fusarium vascular wilt</name>
    <dbReference type="NCBI Taxonomy" id="660025"/>
    <lineage>
        <taxon>Eukaryota</taxon>
        <taxon>Fungi</taxon>
        <taxon>Dikarya</taxon>
        <taxon>Ascomycota</taxon>
        <taxon>Pezizomycotina</taxon>
        <taxon>Sordariomycetes</taxon>
        <taxon>Hypocreomycetidae</taxon>
        <taxon>Hypocreales</taxon>
        <taxon>Nectriaceae</taxon>
        <taxon>Fusarium</taxon>
        <taxon>Fusarium oxysporum species complex</taxon>
    </lineage>
</organism>
<reference evidence="6" key="1">
    <citation type="journal article" date="2012" name="Mol. Plant Microbe Interact.">
        <title>A highly conserved effector in Fusarium oxysporum is required for full virulence on Arabidopsis.</title>
        <authorList>
            <person name="Thatcher L.F."/>
            <person name="Gardiner D.M."/>
            <person name="Kazan K."/>
            <person name="Manners J."/>
        </authorList>
    </citation>
    <scope>NUCLEOTIDE SEQUENCE [LARGE SCALE GENOMIC DNA]</scope>
    <source>
        <strain evidence="6">Fo5176</strain>
    </source>
</reference>
<keyword evidence="2" id="KW-0560">Oxidoreductase</keyword>
<dbReference type="InterPro" id="IPR036400">
    <property type="entry name" value="Cyt_B5-like_heme/steroid_sf"/>
</dbReference>
<proteinExistence type="predicted"/>
<reference evidence="5" key="2">
    <citation type="submission" date="2025-08" db="UniProtKB">
        <authorList>
            <consortium name="EnsemblFungi"/>
        </authorList>
    </citation>
    <scope>IDENTIFICATION</scope>
    <source>
        <strain evidence="5">4287 / CBS 123668 / FGSC 9935 / NRRL 34936</strain>
    </source>
</reference>
<dbReference type="PANTHER" id="PTHR10578">
    <property type="entry name" value="S -2-HYDROXY-ACID OXIDASE-RELATED"/>
    <property type="match status" value="1"/>
</dbReference>
<evidence type="ECO:0000259" key="3">
    <source>
        <dbReference type="PROSITE" id="PS50255"/>
    </source>
</evidence>
<evidence type="ECO:0000313" key="6">
    <source>
        <dbReference type="Proteomes" id="UP000002489"/>
    </source>
</evidence>
<dbReference type="InterPro" id="IPR000262">
    <property type="entry name" value="FMN-dep_DH"/>
</dbReference>
<dbReference type="PROSITE" id="PS50255">
    <property type="entry name" value="CYTOCHROME_B5_2"/>
    <property type="match status" value="1"/>
</dbReference>
<dbReference type="Proteomes" id="UP000002489">
    <property type="component" value="Unassembled WGS sequence"/>
</dbReference>
<dbReference type="SUPFAM" id="SSF51395">
    <property type="entry name" value="FMN-linked oxidoreductases"/>
    <property type="match status" value="1"/>
</dbReference>
<dbReference type="SMART" id="SM01117">
    <property type="entry name" value="Cyt-b5"/>
    <property type="match status" value="1"/>
</dbReference>
<sequence length="508" mass="56153">MTRQDLTRVEVSLHKHANDAWIIINGDVWDVTGFAETHPGGEDVVEEHHGKDASEVYNSVHGPKLAMSYFGETKLIGRVPELFRAQDQQALENPKLIKSPPPLDSIINLQDFEDAARSCLNERSWVYVSGASNDCYTVSKNAEMYQSVFLRPRVCRPISQVDTSTTVLGHRFDVPIFNAPASLAMLTHPSAEVGLAKGLSASGSTIIMPTLASYSLGEVVEALPQNHPFFFQLYIPRDSLALAKLLDEIRRASPKAVMVTVDLPVFSKREANERYEMRMAKEKGESKNKKQTKQSRAASAAINPDVTWAQIQTIKEKLGIPIFVKGIQCAEDAIKALESGCEGIYISNHGGRGVDTSQPALLTLAEINMKCPQLLPRMSVFIDGGIRRGTDVFKAICLGAHGVCLGRPFFYALMYGEDGVRHLMNILRDELENVMQLCGIQRLSEAHPGLLNTKALVTMVDTGELLKMGSKLLCMTVTNVRKNYIQVSCMHIDTPKKRHTPSSPHIRA</sequence>
<dbReference type="PANTHER" id="PTHR10578:SF104">
    <property type="entry name" value="CYTOCHROME B2, MITOCHONDRIAL-RELATED"/>
    <property type="match status" value="1"/>
</dbReference>